<evidence type="ECO:0000256" key="1">
    <source>
        <dbReference type="ARBA" id="ARBA00005417"/>
    </source>
</evidence>
<evidence type="ECO:0000256" key="3">
    <source>
        <dbReference type="ARBA" id="ARBA00022741"/>
    </source>
</evidence>
<dbReference type="InterPro" id="IPR013611">
    <property type="entry name" value="Transp-assoc_OB_typ2"/>
</dbReference>
<keyword evidence="4 6" id="KW-0067">ATP-binding</keyword>
<comment type="similarity">
    <text evidence="1">Belongs to the ABC transporter superfamily.</text>
</comment>
<dbReference type="EMBL" id="CP074129">
    <property type="protein sequence ID" value="QUS59105.1"/>
    <property type="molecule type" value="Genomic_DNA"/>
</dbReference>
<dbReference type="Pfam" id="PF08402">
    <property type="entry name" value="TOBE_2"/>
    <property type="match status" value="1"/>
</dbReference>
<dbReference type="PANTHER" id="PTHR42781:SF4">
    <property type="entry name" value="SPERMIDINE_PUTRESCINE IMPORT ATP-BINDING PROTEIN POTA"/>
    <property type="match status" value="1"/>
</dbReference>
<accession>A0ABX8AVL5</accession>
<feature type="domain" description="ABC transporter" evidence="5">
    <location>
        <begin position="13"/>
        <end position="243"/>
    </location>
</feature>
<dbReference type="InterPro" id="IPR003439">
    <property type="entry name" value="ABC_transporter-like_ATP-bd"/>
</dbReference>
<dbReference type="InterPro" id="IPR003593">
    <property type="entry name" value="AAA+_ATPase"/>
</dbReference>
<dbReference type="Gene3D" id="3.40.50.300">
    <property type="entry name" value="P-loop containing nucleotide triphosphate hydrolases"/>
    <property type="match status" value="1"/>
</dbReference>
<geneLocation type="plasmid" evidence="6 7">
    <name>pAb134-03</name>
</geneLocation>
<evidence type="ECO:0000313" key="7">
    <source>
        <dbReference type="Proteomes" id="UP000680706"/>
    </source>
</evidence>
<organism evidence="6 7">
    <name type="scientific">Pseudovibrio brasiliensis</name>
    <dbReference type="NCBI Taxonomy" id="1898042"/>
    <lineage>
        <taxon>Bacteria</taxon>
        <taxon>Pseudomonadati</taxon>
        <taxon>Pseudomonadota</taxon>
        <taxon>Alphaproteobacteria</taxon>
        <taxon>Hyphomicrobiales</taxon>
        <taxon>Stappiaceae</taxon>
        <taxon>Pseudovibrio</taxon>
    </lineage>
</organism>
<keyword evidence="2" id="KW-0813">Transport</keyword>
<name>A0ABX8AVL5_9HYPH</name>
<dbReference type="PROSITE" id="PS50893">
    <property type="entry name" value="ABC_TRANSPORTER_2"/>
    <property type="match status" value="1"/>
</dbReference>
<dbReference type="InterPro" id="IPR008995">
    <property type="entry name" value="Mo/tungstate-bd_C_term_dom"/>
</dbReference>
<sequence length="367" mass="40875">MQADESPSQDVHIALRDIRKNYGKAVAIRDLNLNIDRGQFTAIMGPSGCGKSTLLRCLAGLESITTGDILRSGRSIRHQEIWEREMPMVWQSLALFPFLSVLENIEFGLRMSGVSKGERHRRAHEWASKLGLDEYVNRSIDQLSGGQRQRVALARCLVTEPSIILLDEPLSALDAHLSLQMQAELKRLQRELGITFVYVTHSHSEAFSMADKVVIMNEGRVEQEGAPQEIYLKPATSFVARFLGGSSILSCTVKSTETDEVLVDGKDGTFRCTSDEFRTLRVGSKINLIVRADQISLSQESGWADNEVYCRVVGEEFVGALVNLQLETASGSKIFVQLQQRDLKTLDIEVGAGVFANWHPEDCHIIN</sequence>
<dbReference type="InterPro" id="IPR050093">
    <property type="entry name" value="ABC_SmlMolc_Importer"/>
</dbReference>
<reference evidence="6 7" key="1">
    <citation type="journal article" date="2021" name="Angew. Chem. Int. Ed. Engl.">
        <title>A novel family of nonribosomal peptides modulate collective behavior in Pseudovibrio bacteria isolated from marine sponges.</title>
        <authorList>
            <person name="Ioca L.P."/>
            <person name="Dai Y."/>
            <person name="Kunakom S."/>
            <person name="Diaz-Espinosa J."/>
            <person name="Krunic A."/>
            <person name="Crnkovic C.M."/>
            <person name="Orjala J."/>
            <person name="Sanchez L.M."/>
            <person name="Ferreira A.G."/>
            <person name="Berlinck R.G.S."/>
            <person name="Eustaquio A.S."/>
        </authorList>
    </citation>
    <scope>NUCLEOTIDE SEQUENCE [LARGE SCALE GENOMIC DNA]</scope>
    <source>
        <strain evidence="6 7">Ab134</strain>
        <plasmid evidence="6 7">pAb134-03</plasmid>
    </source>
</reference>
<dbReference type="SMART" id="SM00382">
    <property type="entry name" value="AAA"/>
    <property type="match status" value="1"/>
</dbReference>
<dbReference type="SUPFAM" id="SSF50331">
    <property type="entry name" value="MOP-like"/>
    <property type="match status" value="1"/>
</dbReference>
<proteinExistence type="inferred from homology"/>
<evidence type="ECO:0000259" key="5">
    <source>
        <dbReference type="PROSITE" id="PS50893"/>
    </source>
</evidence>
<gene>
    <name evidence="6" type="ORF">KGB56_26395</name>
</gene>
<evidence type="ECO:0000256" key="2">
    <source>
        <dbReference type="ARBA" id="ARBA00022448"/>
    </source>
</evidence>
<dbReference type="Gene3D" id="2.40.50.100">
    <property type="match status" value="1"/>
</dbReference>
<dbReference type="InterPro" id="IPR027417">
    <property type="entry name" value="P-loop_NTPase"/>
</dbReference>
<dbReference type="InterPro" id="IPR017871">
    <property type="entry name" value="ABC_transporter-like_CS"/>
</dbReference>
<dbReference type="Pfam" id="PF00005">
    <property type="entry name" value="ABC_tran"/>
    <property type="match status" value="1"/>
</dbReference>
<dbReference type="SUPFAM" id="SSF52540">
    <property type="entry name" value="P-loop containing nucleoside triphosphate hydrolases"/>
    <property type="match status" value="1"/>
</dbReference>
<keyword evidence="6" id="KW-0614">Plasmid</keyword>
<evidence type="ECO:0000313" key="6">
    <source>
        <dbReference type="EMBL" id="QUS59105.1"/>
    </source>
</evidence>
<dbReference type="PROSITE" id="PS00211">
    <property type="entry name" value="ABC_TRANSPORTER_1"/>
    <property type="match status" value="1"/>
</dbReference>
<dbReference type="Proteomes" id="UP000680706">
    <property type="component" value="Plasmid pAb134-03"/>
</dbReference>
<keyword evidence="3" id="KW-0547">Nucleotide-binding</keyword>
<evidence type="ECO:0000256" key="4">
    <source>
        <dbReference type="ARBA" id="ARBA00022840"/>
    </source>
</evidence>
<dbReference type="PANTHER" id="PTHR42781">
    <property type="entry name" value="SPERMIDINE/PUTRESCINE IMPORT ATP-BINDING PROTEIN POTA"/>
    <property type="match status" value="1"/>
</dbReference>
<keyword evidence="7" id="KW-1185">Reference proteome</keyword>
<protein>
    <submittedName>
        <fullName evidence="6">ABC transporter ATP-binding protein</fullName>
    </submittedName>
</protein>
<dbReference type="GO" id="GO:0005524">
    <property type="term" value="F:ATP binding"/>
    <property type="evidence" value="ECO:0007669"/>
    <property type="project" value="UniProtKB-KW"/>
</dbReference>